<evidence type="ECO:0000256" key="2">
    <source>
        <dbReference type="SAM" id="Phobius"/>
    </source>
</evidence>
<accession>A0A8X6QDN6</accession>
<dbReference type="Proteomes" id="UP000887013">
    <property type="component" value="Unassembled WGS sequence"/>
</dbReference>
<proteinExistence type="predicted"/>
<keyword evidence="2" id="KW-0812">Transmembrane</keyword>
<feature type="signal peptide" evidence="3">
    <location>
        <begin position="1"/>
        <end position="18"/>
    </location>
</feature>
<keyword evidence="2" id="KW-0472">Membrane</keyword>
<sequence>MFKIFFLLISTIFHIIFCQIRTFEQETNREISLLKNPDPTQNENSKLQRKTSKIVQTYHHIVKKILPVDDFDRNLNSDLQNSLIENSLDKNMDFMQSKEEEGSKISFQNLNPRHRFRRRAKQNVTPYLFFKFNNGRNPEGVLKFDRRGIPHVVYYQSYNIETTPNVLTTTVTQVPPTESDQIIQNYPVHRLKSDTSEKYKRFKKIYSETRVVNTSKIVKIPVIPTPVPKSMRDLTTFQESIDVPSEKNNQPISISSILDLQSLIGAMQREIGSTSTVEKRSDDNDERKNPLIIIKPNPGLKIVPEIEYSTESIKLRSKPVRDLPTPIPVVAIWVVSCVSLSAIVVTSFSIYIIKSRKLSKKPLSNMPKSNDREKGIPVHTNLKRDNSSYKVIDSLRDLNNTLEETLSSMEVYEKDILQEAYSRPRHTEMIKGLSKHRIQIQKLLS</sequence>
<dbReference type="OrthoDB" id="125903at2759"/>
<dbReference type="AlphaFoldDB" id="A0A8X6QDN6"/>
<evidence type="ECO:0000256" key="1">
    <source>
        <dbReference type="SAM" id="MobiDB-lite"/>
    </source>
</evidence>
<feature type="transmembrane region" description="Helical" evidence="2">
    <location>
        <begin position="330"/>
        <end position="353"/>
    </location>
</feature>
<keyword evidence="5" id="KW-1185">Reference proteome</keyword>
<feature type="compositionally biased region" description="Basic and acidic residues" evidence="1">
    <location>
        <begin position="277"/>
        <end position="289"/>
    </location>
</feature>
<evidence type="ECO:0000313" key="4">
    <source>
        <dbReference type="EMBL" id="GFU21295.1"/>
    </source>
</evidence>
<evidence type="ECO:0000313" key="5">
    <source>
        <dbReference type="Proteomes" id="UP000887013"/>
    </source>
</evidence>
<reference evidence="4" key="1">
    <citation type="submission" date="2020-08" db="EMBL/GenBank/DDBJ databases">
        <title>Multicomponent nature underlies the extraordinary mechanical properties of spider dragline silk.</title>
        <authorList>
            <person name="Kono N."/>
            <person name="Nakamura H."/>
            <person name="Mori M."/>
            <person name="Yoshida Y."/>
            <person name="Ohtoshi R."/>
            <person name="Malay A.D."/>
            <person name="Moran D.A.P."/>
            <person name="Tomita M."/>
            <person name="Numata K."/>
            <person name="Arakawa K."/>
        </authorList>
    </citation>
    <scope>NUCLEOTIDE SEQUENCE</scope>
</reference>
<organism evidence="4 5">
    <name type="scientific">Nephila pilipes</name>
    <name type="common">Giant wood spider</name>
    <name type="synonym">Nephila maculata</name>
    <dbReference type="NCBI Taxonomy" id="299642"/>
    <lineage>
        <taxon>Eukaryota</taxon>
        <taxon>Metazoa</taxon>
        <taxon>Ecdysozoa</taxon>
        <taxon>Arthropoda</taxon>
        <taxon>Chelicerata</taxon>
        <taxon>Arachnida</taxon>
        <taxon>Araneae</taxon>
        <taxon>Araneomorphae</taxon>
        <taxon>Entelegynae</taxon>
        <taxon>Araneoidea</taxon>
        <taxon>Nephilidae</taxon>
        <taxon>Nephila</taxon>
    </lineage>
</organism>
<comment type="caution">
    <text evidence="4">The sequence shown here is derived from an EMBL/GenBank/DDBJ whole genome shotgun (WGS) entry which is preliminary data.</text>
</comment>
<keyword evidence="2" id="KW-1133">Transmembrane helix</keyword>
<gene>
    <name evidence="4" type="primary">AVEN_246465_1</name>
    <name evidence="4" type="ORF">NPIL_240621</name>
</gene>
<name>A0A8X6QDN6_NEPPI</name>
<feature type="region of interest" description="Disordered" evidence="1">
    <location>
        <begin position="271"/>
        <end position="290"/>
    </location>
</feature>
<keyword evidence="3" id="KW-0732">Signal</keyword>
<protein>
    <submittedName>
        <fullName evidence="4">Uncharacterized protein</fullName>
    </submittedName>
</protein>
<dbReference type="EMBL" id="BMAW01080820">
    <property type="protein sequence ID" value="GFU21295.1"/>
    <property type="molecule type" value="Genomic_DNA"/>
</dbReference>
<feature type="chain" id="PRO_5036465697" evidence="3">
    <location>
        <begin position="19"/>
        <end position="445"/>
    </location>
</feature>
<evidence type="ECO:0000256" key="3">
    <source>
        <dbReference type="SAM" id="SignalP"/>
    </source>
</evidence>